<evidence type="ECO:0000259" key="8">
    <source>
        <dbReference type="Pfam" id="PF13525"/>
    </source>
</evidence>
<name>A0A7Y0HEC2_9PROT</name>
<protein>
    <recommendedName>
        <fullName evidence="6">Outer membrane protein assembly factor BamD</fullName>
    </recommendedName>
</protein>
<dbReference type="CDD" id="cd15830">
    <property type="entry name" value="BamD"/>
    <property type="match status" value="1"/>
</dbReference>
<evidence type="ECO:0000256" key="3">
    <source>
        <dbReference type="ARBA" id="ARBA00023139"/>
    </source>
</evidence>
<dbReference type="SUPFAM" id="SSF48452">
    <property type="entry name" value="TPR-like"/>
    <property type="match status" value="1"/>
</dbReference>
<keyword evidence="5" id="KW-0449">Lipoprotein</keyword>
<dbReference type="PANTHER" id="PTHR37423:SF1">
    <property type="entry name" value="OUTER MEMBRANE PROTEIN ASSEMBLY FACTOR BAMD"/>
    <property type="match status" value="1"/>
</dbReference>
<keyword evidence="3" id="KW-0564">Palmitate</keyword>
<proteinExistence type="inferred from homology"/>
<dbReference type="GO" id="GO:1990063">
    <property type="term" value="C:Bam protein complex"/>
    <property type="evidence" value="ECO:0007669"/>
    <property type="project" value="TreeGrafter"/>
</dbReference>
<dbReference type="GO" id="GO:0043165">
    <property type="term" value="P:Gram-negative-bacterium-type cell outer membrane assembly"/>
    <property type="evidence" value="ECO:0007669"/>
    <property type="project" value="UniProtKB-UniRule"/>
</dbReference>
<reference evidence="9 10" key="1">
    <citation type="submission" date="2020-04" db="EMBL/GenBank/DDBJ databases">
        <title>Rhodospirillaceae bacterium KN72 isolated from deep sea.</title>
        <authorList>
            <person name="Zhang D.-C."/>
        </authorList>
    </citation>
    <scope>NUCLEOTIDE SEQUENCE [LARGE SCALE GENOMIC DNA]</scope>
    <source>
        <strain evidence="9 10">KN72</strain>
    </source>
</reference>
<evidence type="ECO:0000256" key="4">
    <source>
        <dbReference type="ARBA" id="ARBA00023237"/>
    </source>
</evidence>
<comment type="function">
    <text evidence="6">Part of the outer membrane protein assembly complex, which is involved in assembly and insertion of beta-barrel proteins into the outer membrane.</text>
</comment>
<comment type="caution">
    <text evidence="9">The sequence shown here is derived from an EMBL/GenBank/DDBJ whole genome shotgun (WGS) entry which is preliminary data.</text>
</comment>
<dbReference type="InterPro" id="IPR019734">
    <property type="entry name" value="TPR_rpt"/>
</dbReference>
<dbReference type="Pfam" id="PF13525">
    <property type="entry name" value="YfiO"/>
    <property type="match status" value="1"/>
</dbReference>
<dbReference type="NCBIfam" id="TIGR03302">
    <property type="entry name" value="OM_YfiO"/>
    <property type="match status" value="1"/>
</dbReference>
<dbReference type="InterPro" id="IPR039565">
    <property type="entry name" value="BamD-like"/>
</dbReference>
<dbReference type="EMBL" id="JABBNT010000002">
    <property type="protein sequence ID" value="NMM44540.1"/>
    <property type="molecule type" value="Genomic_DNA"/>
</dbReference>
<comment type="subcellular location">
    <subcellularLocation>
        <location evidence="6">Cell outer membrane</location>
    </subcellularLocation>
</comment>
<keyword evidence="1 6" id="KW-0732">Signal</keyword>
<keyword evidence="4 6" id="KW-0998">Cell outer membrane</keyword>
<dbReference type="InterPro" id="IPR017689">
    <property type="entry name" value="BamD"/>
</dbReference>
<keyword evidence="7" id="KW-0802">TPR repeat</keyword>
<comment type="similarity">
    <text evidence="6">Belongs to the BamD family.</text>
</comment>
<keyword evidence="2 6" id="KW-0472">Membrane</keyword>
<accession>A0A7Y0HEC2</accession>
<sequence precursor="true">MGPISIIRFRYALRVFAMSRSLLLPFLLAALLGLAACSDEEPEYVERPVDELYNEAMDMMEVRNYAGAAAAFEEVDRQHPYSVWATKAQLMLAYVYYRSDEYDEAIIALDRFIDLHPGNRDVAYAYYLRAICYYEQIVDVGRDQKITQLALDSLRDVTRRFPNSEYSRDANLKIDLTMDHLAGKEMLIGRFYQRREEHLAAINRFNAVIKNYETTTHVPEALHRLVESYYALGIRPEAERTAAVLGYNFPGSDWYAYSYALLEGKNLDQPEEDSWLSWTWSWIF</sequence>
<evidence type="ECO:0000256" key="2">
    <source>
        <dbReference type="ARBA" id="ARBA00023136"/>
    </source>
</evidence>
<feature type="domain" description="Outer membrane lipoprotein BamD-like" evidence="8">
    <location>
        <begin position="48"/>
        <end position="241"/>
    </location>
</feature>
<keyword evidence="10" id="KW-1185">Reference proteome</keyword>
<dbReference type="GO" id="GO:0051205">
    <property type="term" value="P:protein insertion into membrane"/>
    <property type="evidence" value="ECO:0007669"/>
    <property type="project" value="UniProtKB-UniRule"/>
</dbReference>
<evidence type="ECO:0000256" key="6">
    <source>
        <dbReference type="HAMAP-Rule" id="MF_00922"/>
    </source>
</evidence>
<feature type="signal peptide" evidence="6">
    <location>
        <begin position="1"/>
        <end position="35"/>
    </location>
</feature>
<dbReference type="AlphaFoldDB" id="A0A7Y0HEC2"/>
<dbReference type="PANTHER" id="PTHR37423">
    <property type="entry name" value="SOLUBLE LYTIC MUREIN TRANSGLYCOSYLASE-RELATED"/>
    <property type="match status" value="1"/>
</dbReference>
<evidence type="ECO:0000256" key="5">
    <source>
        <dbReference type="ARBA" id="ARBA00023288"/>
    </source>
</evidence>
<evidence type="ECO:0000256" key="7">
    <source>
        <dbReference type="PROSITE-ProRule" id="PRU00339"/>
    </source>
</evidence>
<feature type="chain" id="PRO_5031660073" description="Outer membrane protein assembly factor BamD" evidence="6">
    <location>
        <begin position="36"/>
        <end position="284"/>
    </location>
</feature>
<dbReference type="Gene3D" id="1.25.40.10">
    <property type="entry name" value="Tetratricopeptide repeat domain"/>
    <property type="match status" value="1"/>
</dbReference>
<dbReference type="Proteomes" id="UP000539372">
    <property type="component" value="Unassembled WGS sequence"/>
</dbReference>
<feature type="repeat" description="TPR" evidence="7">
    <location>
        <begin position="86"/>
        <end position="119"/>
    </location>
</feature>
<comment type="subunit">
    <text evidence="6">Part of the Bam complex.</text>
</comment>
<evidence type="ECO:0000313" key="9">
    <source>
        <dbReference type="EMBL" id="NMM44540.1"/>
    </source>
</evidence>
<gene>
    <name evidence="6" type="primary">bamD</name>
    <name evidence="9" type="ORF">HH303_08615</name>
</gene>
<dbReference type="HAMAP" id="MF_00922">
    <property type="entry name" value="OM_assembly_BamD"/>
    <property type="match status" value="1"/>
</dbReference>
<dbReference type="InterPro" id="IPR011990">
    <property type="entry name" value="TPR-like_helical_dom_sf"/>
</dbReference>
<dbReference type="PROSITE" id="PS50005">
    <property type="entry name" value="TPR"/>
    <property type="match status" value="1"/>
</dbReference>
<evidence type="ECO:0000256" key="1">
    <source>
        <dbReference type="ARBA" id="ARBA00022729"/>
    </source>
</evidence>
<organism evidence="9 10">
    <name type="scientific">Pacificispira spongiicola</name>
    <dbReference type="NCBI Taxonomy" id="2729598"/>
    <lineage>
        <taxon>Bacteria</taxon>
        <taxon>Pseudomonadati</taxon>
        <taxon>Pseudomonadota</taxon>
        <taxon>Alphaproteobacteria</taxon>
        <taxon>Rhodospirillales</taxon>
        <taxon>Rhodospirillaceae</taxon>
        <taxon>Pacificispira</taxon>
    </lineage>
</organism>
<evidence type="ECO:0000313" key="10">
    <source>
        <dbReference type="Proteomes" id="UP000539372"/>
    </source>
</evidence>